<accession>A0A9Q5ZG44</accession>
<protein>
    <submittedName>
        <fullName evidence="1">Uncharacterized protein</fullName>
    </submittedName>
</protein>
<dbReference type="AlphaFoldDB" id="A0A9Q5ZG44"/>
<dbReference type="EMBL" id="LAHD01000005">
    <property type="protein sequence ID" value="PHK06810.1"/>
    <property type="molecule type" value="Genomic_DNA"/>
</dbReference>
<name>A0A9Q5ZG44_NOSLI</name>
<organism evidence="1 2">
    <name type="scientific">Nostoc linckia z8</name>
    <dbReference type="NCBI Taxonomy" id="1628746"/>
    <lineage>
        <taxon>Bacteria</taxon>
        <taxon>Bacillati</taxon>
        <taxon>Cyanobacteriota</taxon>
        <taxon>Cyanophyceae</taxon>
        <taxon>Nostocales</taxon>
        <taxon>Nostocaceae</taxon>
        <taxon>Nostoc</taxon>
    </lineage>
</organism>
<reference evidence="1 2" key="1">
    <citation type="submission" date="2015-02" db="EMBL/GenBank/DDBJ databases">
        <title>Nostoc linckia genome annotation.</title>
        <authorList>
            <person name="Zhou Z."/>
        </authorList>
    </citation>
    <scope>NUCLEOTIDE SEQUENCE [LARGE SCALE GENOMIC DNA]</scope>
    <source>
        <strain evidence="2">z8</strain>
    </source>
</reference>
<dbReference type="Proteomes" id="UP000222310">
    <property type="component" value="Unassembled WGS sequence"/>
</dbReference>
<dbReference type="GeneID" id="57094370"/>
<gene>
    <name evidence="1" type="ORF">VF08_03500</name>
</gene>
<sequence>MNNKKYRNQIADLILKDEQGNDLVVLSNLERNENGSMFFVVGSDESSSSPKYKVTIQIEEI</sequence>
<comment type="caution">
    <text evidence="1">The sequence shown here is derived from an EMBL/GenBank/DDBJ whole genome shotgun (WGS) entry which is preliminary data.</text>
</comment>
<evidence type="ECO:0000313" key="1">
    <source>
        <dbReference type="EMBL" id="PHK06810.1"/>
    </source>
</evidence>
<evidence type="ECO:0000313" key="2">
    <source>
        <dbReference type="Proteomes" id="UP000222310"/>
    </source>
</evidence>
<dbReference type="RefSeq" id="WP_099066597.1">
    <property type="nucleotide sequence ID" value="NZ_LAHD01000005.1"/>
</dbReference>
<proteinExistence type="predicted"/>